<keyword evidence="4" id="KW-0472">Membrane</keyword>
<keyword evidence="4" id="KW-1133">Transmembrane helix</keyword>
<dbReference type="SUPFAM" id="SSF56300">
    <property type="entry name" value="Metallo-dependent phosphatases"/>
    <property type="match status" value="1"/>
</dbReference>
<protein>
    <submittedName>
        <fullName evidence="7">Bifunctional metallophosphatase/5'-nucleotidase</fullName>
    </submittedName>
</protein>
<dbReference type="Proteomes" id="UP001146468">
    <property type="component" value="Unassembled WGS sequence"/>
</dbReference>
<evidence type="ECO:0000259" key="6">
    <source>
        <dbReference type="Pfam" id="PF02872"/>
    </source>
</evidence>
<sequence>MSIRSLRATIAAATISALSFTALTVPVASADETTAKISISNITDFHGRFKYKEDSRKPENSVPGAERLKCAIDKEAEPFGNAHIFTSSGDNIGASPFAAMLLDDAPTIDVLNTMGLKVSAVGNHEFDKGAADLSDRVIPDAQFSYLAANAETVKGTEPYTIEELDGVKVAFIGTVTADMPNLVSPDGIKGITWNDPVETTNAVAKELKESGEADVVVALVHAGDITPDKFQNVDVAFLGHTHAYVNPTGTDTPVVLQAGQYSQGFANVDLSIDRATKKVTVDEAKVVDNATILACDKKYPEIAAIVDKAVEQAKTEGEKQVATIDQAFTRGKNEGADSGSNRGVESSLNNLLAEAAKWSIAANSNVTPDIGVMNAGGVRDDLPAGDITYQQAFSVQPFGNENSYKTIKGADFKETLEQQWKPGADRPRLALGLSNNVSYTYNPDAEQGNRITSVNIDGKPLDPNKDYIIAGSTFLLGGGDGFDALTKGSEMTNIGLVDVDAFIQYLKSDEKKAPRGQSAVGVKVDEPLKAGEENTIDLSSLIYTQDDTATTVTVSLENTKGKKLAEASSTIDPALGEKGLGEAGKATVKLAVPANAPADARLRITTDAKTDVFLPVKTTGTGAGDGTGTGDDSSHGSSHDSPGEGSSPAAKGVLGFFGVLAAIAALIGGLAFFNPQFTDEIQKQIKALLP</sequence>
<dbReference type="Pfam" id="PF00149">
    <property type="entry name" value="Metallophos"/>
    <property type="match status" value="1"/>
</dbReference>
<dbReference type="AlphaFoldDB" id="A0A9X3LTY1"/>
<dbReference type="Pfam" id="PF02872">
    <property type="entry name" value="5_nucleotid_C"/>
    <property type="match status" value="1"/>
</dbReference>
<accession>A0A9X3LTY1</accession>
<dbReference type="EMBL" id="JAKMUS010000009">
    <property type="protein sequence ID" value="MCZ9294192.1"/>
    <property type="molecule type" value="Genomic_DNA"/>
</dbReference>
<evidence type="ECO:0000256" key="3">
    <source>
        <dbReference type="SAM" id="MobiDB-lite"/>
    </source>
</evidence>
<dbReference type="GO" id="GO:0030288">
    <property type="term" value="C:outer membrane-bounded periplasmic space"/>
    <property type="evidence" value="ECO:0007669"/>
    <property type="project" value="TreeGrafter"/>
</dbReference>
<evidence type="ECO:0000313" key="8">
    <source>
        <dbReference type="Proteomes" id="UP001146468"/>
    </source>
</evidence>
<feature type="domain" description="5'-Nucleotidase C-terminal" evidence="6">
    <location>
        <begin position="334"/>
        <end position="486"/>
    </location>
</feature>
<dbReference type="InterPro" id="IPR008334">
    <property type="entry name" value="5'-Nucleotdase_C"/>
</dbReference>
<dbReference type="RefSeq" id="WP_269965614.1">
    <property type="nucleotide sequence ID" value="NZ_JAKMUS010000009.1"/>
</dbReference>
<feature type="compositionally biased region" description="Basic and acidic residues" evidence="3">
    <location>
        <begin position="632"/>
        <end position="642"/>
    </location>
</feature>
<comment type="caution">
    <text evidence="7">The sequence shown here is derived from an EMBL/GenBank/DDBJ whole genome shotgun (WGS) entry which is preliminary data.</text>
</comment>
<organism evidence="7 8">
    <name type="scientific">Corynebacterium meitnerae</name>
    <dbReference type="NCBI Taxonomy" id="2913498"/>
    <lineage>
        <taxon>Bacteria</taxon>
        <taxon>Bacillati</taxon>
        <taxon>Actinomycetota</taxon>
        <taxon>Actinomycetes</taxon>
        <taxon>Mycobacteriales</taxon>
        <taxon>Corynebacteriaceae</taxon>
        <taxon>Corynebacterium</taxon>
    </lineage>
</organism>
<dbReference type="InterPro" id="IPR004843">
    <property type="entry name" value="Calcineurin-like_PHP"/>
</dbReference>
<keyword evidence="4" id="KW-0812">Transmembrane</keyword>
<feature type="transmembrane region" description="Helical" evidence="4">
    <location>
        <begin position="653"/>
        <end position="673"/>
    </location>
</feature>
<evidence type="ECO:0000256" key="2">
    <source>
        <dbReference type="RuleBase" id="RU362119"/>
    </source>
</evidence>
<comment type="similarity">
    <text evidence="2">Belongs to the 5'-nucleotidase family.</text>
</comment>
<feature type="signal peptide" evidence="2">
    <location>
        <begin position="1"/>
        <end position="30"/>
    </location>
</feature>
<evidence type="ECO:0000256" key="1">
    <source>
        <dbReference type="ARBA" id="ARBA00022729"/>
    </source>
</evidence>
<evidence type="ECO:0000256" key="4">
    <source>
        <dbReference type="SAM" id="Phobius"/>
    </source>
</evidence>
<gene>
    <name evidence="7" type="ORF">L8U60_06800</name>
</gene>
<dbReference type="GO" id="GO:0000166">
    <property type="term" value="F:nucleotide binding"/>
    <property type="evidence" value="ECO:0007669"/>
    <property type="project" value="UniProtKB-KW"/>
</dbReference>
<evidence type="ECO:0000259" key="5">
    <source>
        <dbReference type="Pfam" id="PF00149"/>
    </source>
</evidence>
<dbReference type="PANTHER" id="PTHR11575:SF24">
    <property type="entry name" value="5'-NUCLEOTIDASE"/>
    <property type="match status" value="1"/>
</dbReference>
<proteinExistence type="inferred from homology"/>
<dbReference type="InterPro" id="IPR036907">
    <property type="entry name" value="5'-Nucleotdase_C_sf"/>
</dbReference>
<keyword evidence="2" id="KW-0547">Nucleotide-binding</keyword>
<name>A0A9X3LTY1_9CORY</name>
<dbReference type="InterPro" id="IPR029052">
    <property type="entry name" value="Metallo-depent_PP-like"/>
</dbReference>
<keyword evidence="8" id="KW-1185">Reference proteome</keyword>
<dbReference type="GO" id="GO:0008768">
    <property type="term" value="F:UDP-sugar diphosphatase activity"/>
    <property type="evidence" value="ECO:0007669"/>
    <property type="project" value="TreeGrafter"/>
</dbReference>
<dbReference type="Gene3D" id="3.60.21.10">
    <property type="match status" value="1"/>
</dbReference>
<feature type="region of interest" description="Disordered" evidence="3">
    <location>
        <begin position="616"/>
        <end position="647"/>
    </location>
</feature>
<keyword evidence="2" id="KW-0378">Hydrolase</keyword>
<dbReference type="PANTHER" id="PTHR11575">
    <property type="entry name" value="5'-NUCLEOTIDASE-RELATED"/>
    <property type="match status" value="1"/>
</dbReference>
<dbReference type="InterPro" id="IPR006179">
    <property type="entry name" value="5_nucleotidase/apyrase"/>
</dbReference>
<dbReference type="Gene3D" id="3.90.780.10">
    <property type="entry name" value="5'-Nucleotidase, C-terminal domain"/>
    <property type="match status" value="1"/>
</dbReference>
<dbReference type="GO" id="GO:0008253">
    <property type="term" value="F:5'-nucleotidase activity"/>
    <property type="evidence" value="ECO:0007669"/>
    <property type="project" value="TreeGrafter"/>
</dbReference>
<feature type="chain" id="PRO_5041019448" evidence="2">
    <location>
        <begin position="31"/>
        <end position="690"/>
    </location>
</feature>
<evidence type="ECO:0000313" key="7">
    <source>
        <dbReference type="EMBL" id="MCZ9294192.1"/>
    </source>
</evidence>
<keyword evidence="1 2" id="KW-0732">Signal</keyword>
<dbReference type="PRINTS" id="PR01607">
    <property type="entry name" value="APYRASEFAMLY"/>
</dbReference>
<feature type="domain" description="Calcineurin-like phosphoesterase" evidence="5">
    <location>
        <begin position="42"/>
        <end position="244"/>
    </location>
</feature>
<reference evidence="7" key="1">
    <citation type="submission" date="2022-02" db="EMBL/GenBank/DDBJ databases">
        <title>Corynebacterium sp. from urogenital microbiome.</title>
        <authorList>
            <person name="Cappelli E.A."/>
            <person name="Ribeiro T.G."/>
            <person name="Peixe L."/>
        </authorList>
    </citation>
    <scope>NUCLEOTIDE SEQUENCE</scope>
    <source>
        <strain evidence="7">C8Ua_172</strain>
    </source>
</reference>
<dbReference type="GO" id="GO:0009166">
    <property type="term" value="P:nucleotide catabolic process"/>
    <property type="evidence" value="ECO:0007669"/>
    <property type="project" value="InterPro"/>
</dbReference>
<dbReference type="SUPFAM" id="SSF55816">
    <property type="entry name" value="5'-nucleotidase (syn. UDP-sugar hydrolase), C-terminal domain"/>
    <property type="match status" value="1"/>
</dbReference>